<dbReference type="Pfam" id="PF13439">
    <property type="entry name" value="Glyco_transf_4"/>
    <property type="match status" value="1"/>
</dbReference>
<gene>
    <name evidence="2" type="ORF">EAT49_12675</name>
</gene>
<accession>A0A3N2QYI2</accession>
<evidence type="ECO:0000313" key="3">
    <source>
        <dbReference type="Proteomes" id="UP000268016"/>
    </source>
</evidence>
<dbReference type="InterPro" id="IPR028098">
    <property type="entry name" value="Glyco_trans_4-like_N"/>
</dbReference>
<evidence type="ECO:0000313" key="2">
    <source>
        <dbReference type="EMBL" id="ROU00156.1"/>
    </source>
</evidence>
<dbReference type="Proteomes" id="UP000268016">
    <property type="component" value="Unassembled WGS sequence"/>
</dbReference>
<dbReference type="OrthoDB" id="9790710at2"/>
<dbReference type="SUPFAM" id="SSF53756">
    <property type="entry name" value="UDP-Glycosyltransferase/glycogen phosphorylase"/>
    <property type="match status" value="1"/>
</dbReference>
<keyword evidence="3" id="KW-1185">Reference proteome</keyword>
<organism evidence="2 3">
    <name type="scientific">Histidinibacterium lentulum</name>
    <dbReference type="NCBI Taxonomy" id="2480588"/>
    <lineage>
        <taxon>Bacteria</taxon>
        <taxon>Pseudomonadati</taxon>
        <taxon>Pseudomonadota</taxon>
        <taxon>Alphaproteobacteria</taxon>
        <taxon>Rhodobacterales</taxon>
        <taxon>Paracoccaceae</taxon>
        <taxon>Histidinibacterium</taxon>
    </lineage>
</organism>
<evidence type="ECO:0000259" key="1">
    <source>
        <dbReference type="Pfam" id="PF13439"/>
    </source>
</evidence>
<dbReference type="Gene3D" id="3.40.50.2000">
    <property type="entry name" value="Glycogen Phosphorylase B"/>
    <property type="match status" value="2"/>
</dbReference>
<dbReference type="AlphaFoldDB" id="A0A3N2QYI2"/>
<name>A0A3N2QYI2_9RHOB</name>
<protein>
    <submittedName>
        <fullName evidence="2">Glycosyltransferase family 1 protein</fullName>
    </submittedName>
</protein>
<dbReference type="EMBL" id="RDRB01000006">
    <property type="protein sequence ID" value="ROU00156.1"/>
    <property type="molecule type" value="Genomic_DNA"/>
</dbReference>
<dbReference type="InterPro" id="IPR050194">
    <property type="entry name" value="Glycosyltransferase_grp1"/>
</dbReference>
<keyword evidence="2" id="KW-0808">Transferase</keyword>
<proteinExistence type="predicted"/>
<reference evidence="2 3" key="1">
    <citation type="submission" date="2018-10" db="EMBL/GenBank/DDBJ databases">
        <title>Histidinibacterium lentulum gen. nov., sp. nov., a marine bacterium from the culture broth of Picochlorum sp. 122.</title>
        <authorList>
            <person name="Wang G."/>
        </authorList>
    </citation>
    <scope>NUCLEOTIDE SEQUENCE [LARGE SCALE GENOMIC DNA]</scope>
    <source>
        <strain evidence="2 3">B17</strain>
    </source>
</reference>
<dbReference type="Pfam" id="PF13692">
    <property type="entry name" value="Glyco_trans_1_4"/>
    <property type="match status" value="1"/>
</dbReference>
<dbReference type="CDD" id="cd03801">
    <property type="entry name" value="GT4_PimA-like"/>
    <property type="match status" value="1"/>
</dbReference>
<dbReference type="PANTHER" id="PTHR45947">
    <property type="entry name" value="SULFOQUINOVOSYL TRANSFERASE SQD2"/>
    <property type="match status" value="1"/>
</dbReference>
<comment type="caution">
    <text evidence="2">The sequence shown here is derived from an EMBL/GenBank/DDBJ whole genome shotgun (WGS) entry which is preliminary data.</text>
</comment>
<sequence length="382" mass="40227">MRIAYVCTDPGIPVFGTKGASIHVQEMLRAFVSLGAEVTLLSPRLEGTPPGDLARVATAPLPLPRKGNAEDRARDALALNAEVVSSLRAAGPLDMIYERHALYAHAAMETARDLSVPGLLEVNAPLSEEQARHRTLARPEAAEASARRAMEAAHAITAVSPAVAAHCRSLGGRIVEVVPNAISPDRFPEVARPEGAFTVGFLGSLKPWHDVDSAIAALAILREEVPDARLVIIGDGPERDRLVTLAADLGVADAVEFTGAVAPDSVPGQLARLHVGLAPYPASENFYFSPLKIYEYMAAGLAVVTSRSGHLPEVVDHGRTGLLTAPGDRRALAAALADLARDPARREALGREARAEVLATRTWDGVASRVLALAGIGKRSAA</sequence>
<dbReference type="RefSeq" id="WP_123642704.1">
    <property type="nucleotide sequence ID" value="NZ_ML119086.1"/>
</dbReference>
<feature type="domain" description="Glycosyltransferase subfamily 4-like N-terminal" evidence="1">
    <location>
        <begin position="19"/>
        <end position="186"/>
    </location>
</feature>
<dbReference type="PANTHER" id="PTHR45947:SF3">
    <property type="entry name" value="SULFOQUINOVOSYL TRANSFERASE SQD2"/>
    <property type="match status" value="1"/>
</dbReference>
<dbReference type="GO" id="GO:0016757">
    <property type="term" value="F:glycosyltransferase activity"/>
    <property type="evidence" value="ECO:0007669"/>
    <property type="project" value="UniProtKB-ARBA"/>
</dbReference>